<proteinExistence type="predicted"/>
<evidence type="ECO:0000313" key="1">
    <source>
        <dbReference type="EMBL" id="GHB27027.1"/>
    </source>
</evidence>
<protein>
    <submittedName>
        <fullName evidence="1">Uncharacterized protein</fullName>
    </submittedName>
</protein>
<reference evidence="1" key="1">
    <citation type="journal article" date="2014" name="Int. J. Syst. Evol. Microbiol.">
        <title>Complete genome sequence of Corynebacterium casei LMG S-19264T (=DSM 44701T), isolated from a smear-ripened cheese.</title>
        <authorList>
            <consortium name="US DOE Joint Genome Institute (JGI-PGF)"/>
            <person name="Walter F."/>
            <person name="Albersmeier A."/>
            <person name="Kalinowski J."/>
            <person name="Ruckert C."/>
        </authorList>
    </citation>
    <scope>NUCLEOTIDE SEQUENCE</scope>
    <source>
        <strain evidence="1">KCTC 23224</strain>
    </source>
</reference>
<gene>
    <name evidence="1" type="ORF">GCM10008106_04700</name>
</gene>
<dbReference type="Proteomes" id="UP000642809">
    <property type="component" value="Unassembled WGS sequence"/>
</dbReference>
<accession>A0A8J3CUS2</accession>
<reference evidence="1" key="2">
    <citation type="submission" date="2020-09" db="EMBL/GenBank/DDBJ databases">
        <authorList>
            <person name="Sun Q."/>
            <person name="Kim S."/>
        </authorList>
    </citation>
    <scope>NUCLEOTIDE SEQUENCE</scope>
    <source>
        <strain evidence="1">KCTC 23224</strain>
    </source>
</reference>
<evidence type="ECO:0000313" key="2">
    <source>
        <dbReference type="Proteomes" id="UP000642809"/>
    </source>
</evidence>
<comment type="caution">
    <text evidence="1">The sequence shown here is derived from an EMBL/GenBank/DDBJ whole genome shotgun (WGS) entry which is preliminary data.</text>
</comment>
<name>A0A8J3CUS2_9BACT</name>
<organism evidence="1 2">
    <name type="scientific">Mongoliitalea lutea</name>
    <dbReference type="NCBI Taxonomy" id="849756"/>
    <lineage>
        <taxon>Bacteria</taxon>
        <taxon>Pseudomonadati</taxon>
        <taxon>Bacteroidota</taxon>
        <taxon>Cytophagia</taxon>
        <taxon>Cytophagales</taxon>
        <taxon>Cyclobacteriaceae</taxon>
        <taxon>Mongoliitalea</taxon>
    </lineage>
</organism>
<keyword evidence="2" id="KW-1185">Reference proteome</keyword>
<dbReference type="AlphaFoldDB" id="A0A8J3CUS2"/>
<dbReference type="EMBL" id="BMYF01000002">
    <property type="protein sequence ID" value="GHB27027.1"/>
    <property type="molecule type" value="Genomic_DNA"/>
</dbReference>
<sequence length="157" mass="17515">MMVGVLASNQAIDTAQSYSVEDLIIRIMVDQVTFAEAGNQQASLSFVHTAFACDPVPPGSAHHVKAITINSNTAFEWNGQDFAVGEEITNLFRVAGFASDPSFDYLRQYRFNFLGQEPLEIRLIEHPEGSTSMDINLELTLSDDRVFRFEGLGFRVY</sequence>